<reference evidence="6 7" key="1">
    <citation type="submission" date="2018-02" db="EMBL/GenBank/DDBJ databases">
        <title>Complete genome of the streamlined marine actinobacterium Pontimonas salivibrio CL-TW6 adapted to coastal planktonic lifestype.</title>
        <authorList>
            <person name="Cho B.C."/>
            <person name="Hardies S.C."/>
            <person name="Jang G.I."/>
            <person name="Hwang C.Y."/>
        </authorList>
    </citation>
    <scope>NUCLEOTIDE SEQUENCE [LARGE SCALE GENOMIC DNA]</scope>
    <source>
        <strain evidence="6 7">CL-TW6</strain>
    </source>
</reference>
<keyword evidence="3 6" id="KW-0418">Kinase</keyword>
<dbReference type="OrthoDB" id="3182374at2"/>
<feature type="domain" description="HipA-like C-terminal" evidence="4">
    <location>
        <begin position="147"/>
        <end position="356"/>
    </location>
</feature>
<comment type="similarity">
    <text evidence="1">Belongs to the HipA Ser/Thr kinase family.</text>
</comment>
<keyword evidence="2" id="KW-0808">Transferase</keyword>
<dbReference type="InterPro" id="IPR017508">
    <property type="entry name" value="HipA_N1"/>
</dbReference>
<dbReference type="Proteomes" id="UP000243077">
    <property type="component" value="Chromosome"/>
</dbReference>
<dbReference type="NCBIfam" id="TIGR03071">
    <property type="entry name" value="couple_hipA"/>
    <property type="match status" value="1"/>
</dbReference>
<protein>
    <submittedName>
        <fullName evidence="6">Serine/threonine-protein kinase HipA / toxin</fullName>
    </submittedName>
</protein>
<accession>A0A2L2BS80</accession>
<dbReference type="Pfam" id="PF13657">
    <property type="entry name" value="Couple_hipA"/>
    <property type="match status" value="1"/>
</dbReference>
<dbReference type="InterPro" id="IPR052028">
    <property type="entry name" value="HipA_Ser/Thr_kinase"/>
</dbReference>
<dbReference type="EMBL" id="CP026923">
    <property type="protein sequence ID" value="AVG24533.1"/>
    <property type="molecule type" value="Genomic_DNA"/>
</dbReference>
<organism evidence="6 7">
    <name type="scientific">Pontimonas salivibrio</name>
    <dbReference type="NCBI Taxonomy" id="1159327"/>
    <lineage>
        <taxon>Bacteria</taxon>
        <taxon>Bacillati</taxon>
        <taxon>Actinomycetota</taxon>
        <taxon>Actinomycetes</taxon>
        <taxon>Micrococcales</taxon>
        <taxon>Microbacteriaceae</taxon>
        <taxon>Pontimonas</taxon>
    </lineage>
</organism>
<dbReference type="PANTHER" id="PTHR37419">
    <property type="entry name" value="SERINE/THREONINE-PROTEIN KINASE TOXIN HIPA"/>
    <property type="match status" value="1"/>
</dbReference>
<evidence type="ECO:0000313" key="7">
    <source>
        <dbReference type="Proteomes" id="UP000243077"/>
    </source>
</evidence>
<sequence>MTELTVLLYGTKVGVLHGDNRTFDFHPTAEAIERFGPGSTQLSLALPLSVQQPRHLAKRRRNWFRELLPEGDFRTYLSNQAGLIQTDTLGLLARYGRDVAGAVEILAEDQSPTETPTLSPIDESTIREYLTNPLLAPLGNRPPGGKTSLAGVQPKVLLTHREGQWHTAAGGAPSSHIVKPELPTPRHSAIYDEEYGLRLARRIGLLRYETSLHTFDSLGALVIERYDREGLTRVHQEDFSQILGASGVEKYQEYGGRVSLSRVAEAVTRHLPSPELAQLATLVSFSVAIGNLDLHTKNISVLHPQDLPARLAPAYDCQPHAHRDDTDGRMALSVGGEYRWKAITRQHLEAEFRSWGLRSPGTLIDTVADGLQAAVSEEAPDNRADPRMLPMVHTGIEKLRGGDA</sequence>
<evidence type="ECO:0000259" key="4">
    <source>
        <dbReference type="Pfam" id="PF07804"/>
    </source>
</evidence>
<dbReference type="KEGG" id="psai:C3B54_111596"/>
<dbReference type="AlphaFoldDB" id="A0A2L2BS80"/>
<dbReference type="Pfam" id="PF07804">
    <property type="entry name" value="HipA_C"/>
    <property type="match status" value="1"/>
</dbReference>
<feature type="domain" description="HipA N-terminal subdomain 1" evidence="5">
    <location>
        <begin position="4"/>
        <end position="105"/>
    </location>
</feature>
<name>A0A2L2BS80_9MICO</name>
<keyword evidence="7" id="KW-1185">Reference proteome</keyword>
<dbReference type="GO" id="GO:0005829">
    <property type="term" value="C:cytosol"/>
    <property type="evidence" value="ECO:0007669"/>
    <property type="project" value="TreeGrafter"/>
</dbReference>
<evidence type="ECO:0000256" key="3">
    <source>
        <dbReference type="ARBA" id="ARBA00022777"/>
    </source>
</evidence>
<evidence type="ECO:0000259" key="5">
    <source>
        <dbReference type="Pfam" id="PF13657"/>
    </source>
</evidence>
<evidence type="ECO:0000256" key="2">
    <source>
        <dbReference type="ARBA" id="ARBA00022679"/>
    </source>
</evidence>
<dbReference type="GO" id="GO:0004674">
    <property type="term" value="F:protein serine/threonine kinase activity"/>
    <property type="evidence" value="ECO:0007669"/>
    <property type="project" value="TreeGrafter"/>
</dbReference>
<evidence type="ECO:0000313" key="6">
    <source>
        <dbReference type="EMBL" id="AVG24533.1"/>
    </source>
</evidence>
<proteinExistence type="inferred from homology"/>
<evidence type="ECO:0000256" key="1">
    <source>
        <dbReference type="ARBA" id="ARBA00010164"/>
    </source>
</evidence>
<dbReference type="RefSeq" id="WP_104913996.1">
    <property type="nucleotide sequence ID" value="NZ_CP026923.1"/>
</dbReference>
<dbReference type="PANTHER" id="PTHR37419:SF1">
    <property type="entry name" value="SERINE_THREONINE-PROTEIN KINASE TOXIN HIPA"/>
    <property type="match status" value="1"/>
</dbReference>
<dbReference type="InterPro" id="IPR012893">
    <property type="entry name" value="HipA-like_C"/>
</dbReference>
<gene>
    <name evidence="6" type="ORF">C3B54_111596</name>
</gene>